<feature type="compositionally biased region" description="Basic and acidic residues" evidence="1">
    <location>
        <begin position="1499"/>
        <end position="1510"/>
    </location>
</feature>
<feature type="compositionally biased region" description="Low complexity" evidence="1">
    <location>
        <begin position="1382"/>
        <end position="1398"/>
    </location>
</feature>
<feature type="compositionally biased region" description="Basic and acidic residues" evidence="1">
    <location>
        <begin position="987"/>
        <end position="997"/>
    </location>
</feature>
<dbReference type="InterPro" id="IPR014002">
    <property type="entry name" value="Agenet_dom_plant"/>
</dbReference>
<feature type="compositionally biased region" description="Polar residues" evidence="1">
    <location>
        <begin position="1514"/>
        <end position="1526"/>
    </location>
</feature>
<dbReference type="OMA" id="CEQESAN"/>
<keyword evidence="4" id="KW-1185">Reference proteome</keyword>
<sequence>MSTTEHLSEAGVVESMSVDSVAPPVSEDALNEGASVSVSTIILDNSPNGQCDQSSQDVDVITKKEMKLEAESREGNNRLEEIVSSDEKPPYFAPENPLSDDIVIEAQPDTLSEPATVLPESGIVAEVADPNNPEKSDRNVIYNSEEPSFRVSSSIVRQSSGDLKGQEVADASGNLSPVEANTAVGDAITEVVAAPSEPNVLKGGDAAAGYEIVKETPMFGTKQDEQPVLADGDRSTECGEPLSISPTCVETSEKEIQHDEVRRPDSNISSSEAVDLLKDKESSYVQDLDTANISKKDDGFSFDLPNTSYKDINKVWEPFSIPQTSTVSGNVEGSPVASSTVPKNKKRSQKISQGVTESSEPKRRRSTARRGGKKGDPPDETTILKQLERQERPANSLIHVGSSLSNFDFSTSLPPAFQQPFTDLQQLQLRAQIFVYGSLIQGTAPDEACLLSAFGGPDGGRSIWEKPWRKCFERIHNQILQTNMKGPTLQSSGNYSTPDQTSKRSAVGLKSNASPLGSAVKSDSSHAANPMIPLSSPLWNMHTSAPDSLQVSGIPQSLVVDHNPLPPLHFLQTPSKNIGDGTSWSAHASLPLPWVASAQTSAWNPNIPLSALPHMEPVKLIPMKNSALITYSTANHSSADLSLSKMAVSAISSDVVGANPSLKSLGQSADDPNLKKRKKTSISGDPRKVLEPAPNLSESVMANPSNSIQPASVKVTPLPAANLLTSSTTLLPSACPVLVGNKDADRNDMPTEDPLHRVNEAKLHAEEAAACAEEAVSHSQHVWDQLDKQKNSGRTVDLESKVASAAAAIAAAASVAKAAAAAAKLASDAALQAKLMADEFLVSSEYIKLGPGNGVQLSDGTNLVGKVTPASILKGDNRANSSSSIIGAAKEAARRKIESALAASKHAENLDAIVKAAELAAEAVALAGRVVALGDPLPLNALVESGPEGNWRLSRGPAEQLVVSNSVKEVSFNNELNDGKISPCGRSDSRASQHTKPENPPAPGFVSLETLVDQNTVVGQYASIANEALTASAVGPPELISKMESSSSLSHQEFEKAVETSADNHMQEGSIVEVFKEWGTVKAAWFAARVLDLKHEEVYVNYIEKKSGDGQYKEWITLSCEDNTAPIVRIAHPMTAIPSDGARKRRRTTIRSRSWEVGDKVDAWMQDCWWEGIVIEKNSKDESSLTVQFPAQGETCVVKAWNLRPSLIWKDGAWVEWSNPNESVWSRHETETPSGKRQKLSGPQLDVKGKSKTEESSGNVSLGVHDHSRLMGLSEDEKTFNVGKSTRDEGKVNAQRMVRTGLQKEGSKIIFGVPKPGKKKKFMDVSKHFDAGAKAKVIESNEPQKTSRLPISRGPHGWKNSNSRTEPQQKMVSKFRPKVLKSAKPLSASSKSSIIQKVTPATSGAASQIDEDRAKVHTAGDGSASVTERQAEPESCSDADGAIDGSILISSLARPPGHPSSKKPALVNMRSETSGVKHGLSHAKIDDVEVEKILSGATHKKDPNGAEPRRSNRRIQPTSRLLEGLQTSLSVAKIPSTLDRSIKSHNKNTSLKG</sequence>
<feature type="region of interest" description="Disordered" evidence="1">
    <location>
        <begin position="152"/>
        <end position="174"/>
    </location>
</feature>
<feature type="compositionally biased region" description="Basic residues" evidence="1">
    <location>
        <begin position="362"/>
        <end position="372"/>
    </location>
</feature>
<feature type="region of interest" description="Disordered" evidence="1">
    <location>
        <begin position="1492"/>
        <end position="1526"/>
    </location>
</feature>
<feature type="region of interest" description="Disordered" evidence="1">
    <location>
        <begin position="1042"/>
        <end position="1062"/>
    </location>
</feature>
<dbReference type="Proteomes" id="UP000594263">
    <property type="component" value="Unplaced"/>
</dbReference>
<feature type="compositionally biased region" description="Basic and acidic residues" evidence="1">
    <location>
        <begin position="69"/>
        <end position="89"/>
    </location>
</feature>
<feature type="region of interest" description="Disordered" evidence="1">
    <location>
        <begin position="974"/>
        <end position="1005"/>
    </location>
</feature>
<feature type="compositionally biased region" description="Polar residues" evidence="1">
    <location>
        <begin position="483"/>
        <end position="504"/>
    </location>
</feature>
<feature type="compositionally biased region" description="Polar residues" evidence="1">
    <location>
        <begin position="152"/>
        <end position="161"/>
    </location>
</feature>
<feature type="region of interest" description="Disordered" evidence="1">
    <location>
        <begin position="1225"/>
        <end position="1264"/>
    </location>
</feature>
<feature type="compositionally biased region" description="Polar residues" evidence="1">
    <location>
        <begin position="511"/>
        <end position="527"/>
    </location>
</feature>
<dbReference type="PANTHER" id="PTHR48429:SF1">
    <property type="entry name" value="AGENET DOMAIN-CONTAINING PROTEIN"/>
    <property type="match status" value="1"/>
</dbReference>
<feature type="compositionally biased region" description="Basic and acidic residues" evidence="1">
    <location>
        <begin position="251"/>
        <end position="265"/>
    </location>
</feature>
<feature type="region of interest" description="Disordered" evidence="1">
    <location>
        <begin position="1341"/>
        <end position="1466"/>
    </location>
</feature>
<reference evidence="3" key="1">
    <citation type="submission" date="2021-01" db="UniProtKB">
        <authorList>
            <consortium name="EnsemblPlants"/>
        </authorList>
    </citation>
    <scope>IDENTIFICATION</scope>
</reference>
<evidence type="ECO:0000313" key="3">
    <source>
        <dbReference type="EnsemblPlants" id="Kaladp0844s0023.1.v1.1"/>
    </source>
</evidence>
<dbReference type="EnsemblPlants" id="Kaladp0844s0023.1.v1.1">
    <property type="protein sequence ID" value="Kaladp0844s0023.1.v1.1"/>
    <property type="gene ID" value="Kaladp0844s0023.v1.1"/>
</dbReference>
<feature type="region of interest" description="Disordered" evidence="1">
    <location>
        <begin position="483"/>
        <end position="527"/>
    </location>
</feature>
<feature type="region of interest" description="Disordered" evidence="1">
    <location>
        <begin position="325"/>
        <end position="380"/>
    </location>
</feature>
<dbReference type="SMART" id="SM00743">
    <property type="entry name" value="Agenet"/>
    <property type="match status" value="1"/>
</dbReference>
<evidence type="ECO:0000256" key="1">
    <source>
        <dbReference type="SAM" id="MobiDB-lite"/>
    </source>
</evidence>
<feature type="domain" description="Agenet" evidence="2">
    <location>
        <begin position="1153"/>
        <end position="1211"/>
    </location>
</feature>
<protein>
    <recommendedName>
        <fullName evidence="2">Agenet domain-containing protein</fullName>
    </recommendedName>
</protein>
<feature type="compositionally biased region" description="Polar residues" evidence="1">
    <location>
        <begin position="325"/>
        <end position="342"/>
    </location>
</feature>
<dbReference type="Gramene" id="Kaladp0844s0023.1.v1.1">
    <property type="protein sequence ID" value="Kaladp0844s0023.1.v1.1"/>
    <property type="gene ID" value="Kaladp0844s0023.v1.1"/>
</dbReference>
<feature type="region of interest" description="Disordered" evidence="1">
    <location>
        <begin position="69"/>
        <end position="97"/>
    </location>
</feature>
<feature type="compositionally biased region" description="Polar residues" evidence="1">
    <location>
        <begin position="1359"/>
        <end position="1371"/>
    </location>
</feature>
<feature type="region of interest" description="Disordered" evidence="1">
    <location>
        <begin position="217"/>
        <end position="270"/>
    </location>
</feature>
<dbReference type="CDD" id="cd20403">
    <property type="entry name" value="Tudor_Agenet_FMRP-like_rpt2"/>
    <property type="match status" value="1"/>
</dbReference>
<feature type="region of interest" description="Disordered" evidence="1">
    <location>
        <begin position="659"/>
        <end position="694"/>
    </location>
</feature>
<name>A0A7N0VI32_KALFE</name>
<evidence type="ECO:0000313" key="4">
    <source>
        <dbReference type="Proteomes" id="UP000594263"/>
    </source>
</evidence>
<accession>A0A7N0VI32</accession>
<proteinExistence type="predicted"/>
<dbReference type="Pfam" id="PF05641">
    <property type="entry name" value="Agenet"/>
    <property type="match status" value="1"/>
</dbReference>
<evidence type="ECO:0000259" key="2">
    <source>
        <dbReference type="SMART" id="SM00743"/>
    </source>
</evidence>
<dbReference type="InterPro" id="IPR008395">
    <property type="entry name" value="Agenet-like_dom"/>
</dbReference>
<organism evidence="3 4">
    <name type="scientific">Kalanchoe fedtschenkoi</name>
    <name type="common">Lavender scallops</name>
    <name type="synonym">South American air plant</name>
    <dbReference type="NCBI Taxonomy" id="63787"/>
    <lineage>
        <taxon>Eukaryota</taxon>
        <taxon>Viridiplantae</taxon>
        <taxon>Streptophyta</taxon>
        <taxon>Embryophyta</taxon>
        <taxon>Tracheophyta</taxon>
        <taxon>Spermatophyta</taxon>
        <taxon>Magnoliopsida</taxon>
        <taxon>eudicotyledons</taxon>
        <taxon>Gunneridae</taxon>
        <taxon>Pentapetalae</taxon>
        <taxon>Saxifragales</taxon>
        <taxon>Crassulaceae</taxon>
        <taxon>Kalanchoe</taxon>
    </lineage>
</organism>
<dbReference type="PANTHER" id="PTHR48429">
    <property type="entry name" value="AGENET DOMAIN-CONTAINING PROTEIN"/>
    <property type="match status" value="1"/>
</dbReference>
<dbReference type="InterPro" id="IPR055274">
    <property type="entry name" value="SWO1"/>
</dbReference>